<protein>
    <submittedName>
        <fullName evidence="2">Uncharacterized protein</fullName>
    </submittedName>
</protein>
<dbReference type="Proteomes" id="UP000054324">
    <property type="component" value="Unassembled WGS sequence"/>
</dbReference>
<dbReference type="GeneID" id="20321212"/>
<organism evidence="2 3">
    <name type="scientific">Opisthorchis viverrini</name>
    <name type="common">Southeast Asian liver fluke</name>
    <dbReference type="NCBI Taxonomy" id="6198"/>
    <lineage>
        <taxon>Eukaryota</taxon>
        <taxon>Metazoa</taxon>
        <taxon>Spiralia</taxon>
        <taxon>Lophotrochozoa</taxon>
        <taxon>Platyhelminthes</taxon>
        <taxon>Trematoda</taxon>
        <taxon>Digenea</taxon>
        <taxon>Opisthorchiida</taxon>
        <taxon>Opisthorchiata</taxon>
        <taxon>Opisthorchiidae</taxon>
        <taxon>Opisthorchis</taxon>
    </lineage>
</organism>
<dbReference type="AlphaFoldDB" id="A0A074ZE12"/>
<evidence type="ECO:0000313" key="3">
    <source>
        <dbReference type="Proteomes" id="UP000054324"/>
    </source>
</evidence>
<sequence>MDIQREPRNAARQPNVLHQSASCFSRYGIRDIVIQYTILFYFGETNSSPIVYPGQTKNGVIKTSKPRISCASGTAATVSFANRPEHRSGQLRTGSRRVNSQVTVNFPPWKPRVAPMQPPYGFGLPDTDPAPEV</sequence>
<accession>A0A074ZE12</accession>
<dbReference type="KEGG" id="ovi:T265_07033"/>
<name>A0A074ZE12_OPIVI</name>
<gene>
    <name evidence="2" type="ORF">T265_07033</name>
</gene>
<reference evidence="2 3" key="1">
    <citation type="submission" date="2013-11" db="EMBL/GenBank/DDBJ databases">
        <title>Opisthorchis viverrini - life in the bile duct.</title>
        <authorList>
            <person name="Young N.D."/>
            <person name="Nagarajan N."/>
            <person name="Lin S.J."/>
            <person name="Korhonen P.K."/>
            <person name="Jex A.R."/>
            <person name="Hall R.S."/>
            <person name="Safavi-Hemami H."/>
            <person name="Kaewkong W."/>
            <person name="Bertrand D."/>
            <person name="Gao S."/>
            <person name="Seet Q."/>
            <person name="Wongkham S."/>
            <person name="Teh B.T."/>
            <person name="Wongkham C."/>
            <person name="Intapan P.M."/>
            <person name="Maleewong W."/>
            <person name="Yang X."/>
            <person name="Hu M."/>
            <person name="Wang Z."/>
            <person name="Hofmann A."/>
            <person name="Sternberg P.W."/>
            <person name="Tan P."/>
            <person name="Wang J."/>
            <person name="Gasser R.B."/>
        </authorList>
    </citation>
    <scope>NUCLEOTIDE SEQUENCE [LARGE SCALE GENOMIC DNA]</scope>
</reference>
<dbReference type="RefSeq" id="XP_009170721.1">
    <property type="nucleotide sequence ID" value="XM_009172457.1"/>
</dbReference>
<evidence type="ECO:0000313" key="2">
    <source>
        <dbReference type="EMBL" id="KER25516.1"/>
    </source>
</evidence>
<keyword evidence="3" id="KW-1185">Reference proteome</keyword>
<dbReference type="CTD" id="20321212"/>
<feature type="region of interest" description="Disordered" evidence="1">
    <location>
        <begin position="114"/>
        <end position="133"/>
    </location>
</feature>
<proteinExistence type="predicted"/>
<dbReference type="EMBL" id="KL596774">
    <property type="protein sequence ID" value="KER25516.1"/>
    <property type="molecule type" value="Genomic_DNA"/>
</dbReference>
<evidence type="ECO:0000256" key="1">
    <source>
        <dbReference type="SAM" id="MobiDB-lite"/>
    </source>
</evidence>